<dbReference type="CDD" id="cd07247">
    <property type="entry name" value="SgaA_N_like"/>
    <property type="match status" value="1"/>
</dbReference>
<dbReference type="OrthoDB" id="9793039at2"/>
<dbReference type="AlphaFoldDB" id="A0A0X2NM63"/>
<proteinExistence type="predicted"/>
<dbReference type="Pfam" id="PF00903">
    <property type="entry name" value="Glyoxalase"/>
    <property type="match status" value="1"/>
</dbReference>
<dbReference type="InterPro" id="IPR029068">
    <property type="entry name" value="Glyas_Bleomycin-R_OHBP_Dase"/>
</dbReference>
<dbReference type="InterPro" id="IPR037523">
    <property type="entry name" value="VOC_core"/>
</dbReference>
<keyword evidence="3" id="KW-0456">Lyase</keyword>
<dbReference type="Pfam" id="PF18029">
    <property type="entry name" value="Glyoxalase_6"/>
    <property type="match status" value="1"/>
</dbReference>
<feature type="region of interest" description="Disordered" evidence="1">
    <location>
        <begin position="278"/>
        <end position="299"/>
    </location>
</feature>
<evidence type="ECO:0000259" key="2">
    <source>
        <dbReference type="PROSITE" id="PS51819"/>
    </source>
</evidence>
<organism evidence="3 4">
    <name type="scientific">Corynebacterium variabile</name>
    <dbReference type="NCBI Taxonomy" id="1727"/>
    <lineage>
        <taxon>Bacteria</taxon>
        <taxon>Bacillati</taxon>
        <taxon>Actinomycetota</taxon>
        <taxon>Actinomycetes</taxon>
        <taxon>Mycobacteriales</taxon>
        <taxon>Corynebacteriaceae</taxon>
        <taxon>Corynebacterium</taxon>
    </lineage>
</organism>
<dbReference type="GO" id="GO:0016829">
    <property type="term" value="F:lyase activity"/>
    <property type="evidence" value="ECO:0007669"/>
    <property type="project" value="UniProtKB-KW"/>
</dbReference>
<evidence type="ECO:0000313" key="4">
    <source>
        <dbReference type="Proteomes" id="UP000182498"/>
    </source>
</evidence>
<sequence>MPALVAEPGMPIWIDLATTDLESAKYFYAEVLGWEYEDPCGGYTIAKKQGMPVAGLGEVPDDKSSLWGMLLYTPDIDAAHEDAVKAGATSVLSPRDVGKRGKMAVLVDPSGATVGLKQPKENEPFFAAGEPGTPVWHELLVGGHFDETTEFYHELAGWDIRVHNDTDRFRYATGEYDGAPLVGLWDTSELDENPSMWTLYLGCVDVDAAAKKVKAAGGRPVRQPWDSELGRMVTIVDPTGALVNLCEIAEPEPETMADWHEPDLLDPENMPQELKDAMDAARAAGETAAEQMKRGADYE</sequence>
<protein>
    <submittedName>
        <fullName evidence="3">Predicted enzyme related to lactoylglutathione lyase</fullName>
    </submittedName>
</protein>
<reference evidence="4" key="1">
    <citation type="submission" date="2015-11" db="EMBL/GenBank/DDBJ databases">
        <authorList>
            <person name="Dugat-Bony E."/>
        </authorList>
    </citation>
    <scope>NUCLEOTIDE SEQUENCE [LARGE SCALE GENOMIC DNA]</scope>
    <source>
        <strain evidence="4">Mu292</strain>
    </source>
</reference>
<evidence type="ECO:0000313" key="3">
    <source>
        <dbReference type="EMBL" id="CUU66575.1"/>
    </source>
</evidence>
<dbReference type="Gene3D" id="3.10.180.10">
    <property type="entry name" value="2,3-Dihydroxybiphenyl 1,2-Dioxygenase, domain 1"/>
    <property type="match status" value="2"/>
</dbReference>
<keyword evidence="4" id="KW-1185">Reference proteome</keyword>
<dbReference type="SUPFAM" id="SSF54593">
    <property type="entry name" value="Glyoxalase/Bleomycin resistance protein/Dihydroxybiphenyl dioxygenase"/>
    <property type="match status" value="2"/>
</dbReference>
<feature type="domain" description="VOC" evidence="2">
    <location>
        <begin position="134"/>
        <end position="248"/>
    </location>
</feature>
<gene>
    <name evidence="3" type="ORF">CVAR292_01921</name>
</gene>
<evidence type="ECO:0000256" key="1">
    <source>
        <dbReference type="SAM" id="MobiDB-lite"/>
    </source>
</evidence>
<dbReference type="InterPro" id="IPR004360">
    <property type="entry name" value="Glyas_Fos-R_dOase_dom"/>
</dbReference>
<name>A0A0X2NM63_9CORY</name>
<dbReference type="PROSITE" id="PS51819">
    <property type="entry name" value="VOC"/>
    <property type="match status" value="2"/>
</dbReference>
<dbReference type="EMBL" id="FAUH01000013">
    <property type="protein sequence ID" value="CUU66575.1"/>
    <property type="molecule type" value="Genomic_DNA"/>
</dbReference>
<feature type="compositionally biased region" description="Low complexity" evidence="1">
    <location>
        <begin position="280"/>
        <end position="289"/>
    </location>
</feature>
<feature type="domain" description="VOC" evidence="2">
    <location>
        <begin position="10"/>
        <end position="119"/>
    </location>
</feature>
<dbReference type="InterPro" id="IPR041581">
    <property type="entry name" value="Glyoxalase_6"/>
</dbReference>
<dbReference type="PANTHER" id="PTHR33993">
    <property type="entry name" value="GLYOXALASE-RELATED"/>
    <property type="match status" value="1"/>
</dbReference>
<dbReference type="InterPro" id="IPR052164">
    <property type="entry name" value="Anthracycline_SecMetBiosynth"/>
</dbReference>
<accession>A0A0X2NM63</accession>
<dbReference type="PANTHER" id="PTHR33993:SF14">
    <property type="entry name" value="GB|AAF24581.1"/>
    <property type="match status" value="1"/>
</dbReference>
<dbReference type="RefSeq" id="WP_073884289.1">
    <property type="nucleotide sequence ID" value="NZ_FAUH01000013.1"/>
</dbReference>
<dbReference type="Proteomes" id="UP000182498">
    <property type="component" value="Unassembled WGS sequence"/>
</dbReference>